<dbReference type="Gene3D" id="3.90.470.10">
    <property type="entry name" value="Ribosomal protein L22/L17"/>
    <property type="match status" value="1"/>
</dbReference>
<protein>
    <recommendedName>
        <fullName evidence="6 7">Large ribosomal subunit protein uL22</fullName>
    </recommendedName>
</protein>
<evidence type="ECO:0000256" key="10">
    <source>
        <dbReference type="RuleBase" id="RU004008"/>
    </source>
</evidence>
<dbReference type="InterPro" id="IPR047867">
    <property type="entry name" value="Ribosomal_uL22_bac/org-type"/>
</dbReference>
<name>A0A286IGZ5_9HYPH</name>
<evidence type="ECO:0000256" key="3">
    <source>
        <dbReference type="ARBA" id="ARBA00022884"/>
    </source>
</evidence>
<dbReference type="PANTHER" id="PTHR13501:SF8">
    <property type="entry name" value="LARGE RIBOSOMAL SUBUNIT PROTEIN UL22M"/>
    <property type="match status" value="1"/>
</dbReference>
<sequence length="129" mass="14307">MGKAKTERRLKTNEAQAVARTIRISPQKLNLVAALIRGKKVDKALAELEFSRKRIASTVKKTLESAIANAENNHDLDVDSLVVAEAYVGKSIVMKRFHARGRGRSSRIEKPFSHLTIVVREVEATEEAA</sequence>
<dbReference type="AlphaFoldDB" id="A0A286IGZ5"/>
<evidence type="ECO:0000256" key="6">
    <source>
        <dbReference type="ARBA" id="ARBA00035207"/>
    </source>
</evidence>
<evidence type="ECO:0000313" key="12">
    <source>
        <dbReference type="Proteomes" id="UP000219465"/>
    </source>
</evidence>
<comment type="subunit">
    <text evidence="7 9">Part of the 50S ribosomal subunit.</text>
</comment>
<dbReference type="GO" id="GO:0022625">
    <property type="term" value="C:cytosolic large ribosomal subunit"/>
    <property type="evidence" value="ECO:0007669"/>
    <property type="project" value="TreeGrafter"/>
</dbReference>
<evidence type="ECO:0000313" key="11">
    <source>
        <dbReference type="EMBL" id="SOE18614.1"/>
    </source>
</evidence>
<dbReference type="HAMAP" id="MF_01331_B">
    <property type="entry name" value="Ribosomal_uL22_B"/>
    <property type="match status" value="1"/>
</dbReference>
<evidence type="ECO:0000256" key="8">
    <source>
        <dbReference type="RuleBase" id="RU004005"/>
    </source>
</evidence>
<dbReference type="PANTHER" id="PTHR13501">
    <property type="entry name" value="CHLOROPLAST 50S RIBOSOMAL PROTEIN L22-RELATED"/>
    <property type="match status" value="1"/>
</dbReference>
<keyword evidence="4 7" id="KW-0689">Ribosomal protein</keyword>
<comment type="function">
    <text evidence="7 10">This protein binds specifically to 23S rRNA; its binding is stimulated by other ribosomal proteins, e.g., L4, L17, and L20. It is important during the early stages of 50S assembly. It makes multiple contacts with different domains of the 23S rRNA in the assembled 50S subunit and ribosome.</text>
</comment>
<keyword evidence="5 7" id="KW-0687">Ribonucleoprotein</keyword>
<reference evidence="12" key="1">
    <citation type="submission" date="2017-08" db="EMBL/GenBank/DDBJ databases">
        <authorList>
            <person name="Varghese N."/>
            <person name="Submissions S."/>
        </authorList>
    </citation>
    <scope>NUCLEOTIDE SEQUENCE [LARGE SCALE GENOMIC DNA]</scope>
    <source>
        <strain evidence="12">KCTC 23107</strain>
    </source>
</reference>
<dbReference type="GO" id="GO:0019843">
    <property type="term" value="F:rRNA binding"/>
    <property type="evidence" value="ECO:0007669"/>
    <property type="project" value="UniProtKB-UniRule"/>
</dbReference>
<dbReference type="InterPro" id="IPR005727">
    <property type="entry name" value="Ribosomal_uL22_bac/chlpt-type"/>
</dbReference>
<evidence type="ECO:0000256" key="1">
    <source>
        <dbReference type="ARBA" id="ARBA00009451"/>
    </source>
</evidence>
<evidence type="ECO:0000256" key="4">
    <source>
        <dbReference type="ARBA" id="ARBA00022980"/>
    </source>
</evidence>
<dbReference type="CDD" id="cd00336">
    <property type="entry name" value="Ribosomal_L22"/>
    <property type="match status" value="1"/>
</dbReference>
<comment type="similarity">
    <text evidence="1 7 8">Belongs to the universal ribosomal protein uL22 family.</text>
</comment>
<evidence type="ECO:0000256" key="5">
    <source>
        <dbReference type="ARBA" id="ARBA00023274"/>
    </source>
</evidence>
<dbReference type="EMBL" id="OCPC01000006">
    <property type="protein sequence ID" value="SOE18614.1"/>
    <property type="molecule type" value="Genomic_DNA"/>
</dbReference>
<dbReference type="InterPro" id="IPR036394">
    <property type="entry name" value="Ribosomal_uL22_sf"/>
</dbReference>
<keyword evidence="12" id="KW-1185">Reference proteome</keyword>
<keyword evidence="3 7" id="KW-0694">RNA-binding</keyword>
<gene>
    <name evidence="7" type="primary">rplV</name>
    <name evidence="11" type="ORF">SAMN05877838_3548</name>
</gene>
<evidence type="ECO:0000256" key="2">
    <source>
        <dbReference type="ARBA" id="ARBA00022730"/>
    </source>
</evidence>
<accession>A0A286IGZ5</accession>
<dbReference type="Pfam" id="PF00237">
    <property type="entry name" value="Ribosomal_L22"/>
    <property type="match status" value="1"/>
</dbReference>
<dbReference type="Proteomes" id="UP000219465">
    <property type="component" value="Unassembled WGS sequence"/>
</dbReference>
<dbReference type="RefSeq" id="WP_097109092.1">
    <property type="nucleotide sequence ID" value="NZ_OCPC01000006.1"/>
</dbReference>
<proteinExistence type="inferred from homology"/>
<evidence type="ECO:0000256" key="7">
    <source>
        <dbReference type="HAMAP-Rule" id="MF_01331"/>
    </source>
</evidence>
<dbReference type="InterPro" id="IPR018260">
    <property type="entry name" value="Ribosomal_uL22_CS"/>
</dbReference>
<dbReference type="GO" id="GO:0006412">
    <property type="term" value="P:translation"/>
    <property type="evidence" value="ECO:0007669"/>
    <property type="project" value="UniProtKB-UniRule"/>
</dbReference>
<dbReference type="OrthoDB" id="9805969at2"/>
<dbReference type="NCBIfam" id="TIGR01044">
    <property type="entry name" value="rplV_bact"/>
    <property type="match status" value="1"/>
</dbReference>
<dbReference type="SUPFAM" id="SSF54843">
    <property type="entry name" value="Ribosomal protein L22"/>
    <property type="match status" value="1"/>
</dbReference>
<comment type="function">
    <text evidence="7">The globular domain of the protein is located near the polypeptide exit tunnel on the outside of the subunit, while an extended beta-hairpin is found that lines the wall of the exit tunnel in the center of the 70S ribosome.</text>
</comment>
<organism evidence="11 12">
    <name type="scientific">Hoeflea halophila</name>
    <dbReference type="NCBI Taxonomy" id="714899"/>
    <lineage>
        <taxon>Bacteria</taxon>
        <taxon>Pseudomonadati</taxon>
        <taxon>Pseudomonadota</taxon>
        <taxon>Alphaproteobacteria</taxon>
        <taxon>Hyphomicrobiales</taxon>
        <taxon>Rhizobiaceae</taxon>
        <taxon>Hoeflea</taxon>
    </lineage>
</organism>
<keyword evidence="2 7" id="KW-0699">rRNA-binding</keyword>
<dbReference type="GO" id="GO:0003735">
    <property type="term" value="F:structural constituent of ribosome"/>
    <property type="evidence" value="ECO:0007669"/>
    <property type="project" value="InterPro"/>
</dbReference>
<dbReference type="InterPro" id="IPR001063">
    <property type="entry name" value="Ribosomal_uL22"/>
</dbReference>
<dbReference type="PROSITE" id="PS00464">
    <property type="entry name" value="RIBOSOMAL_L22"/>
    <property type="match status" value="1"/>
</dbReference>
<evidence type="ECO:0000256" key="9">
    <source>
        <dbReference type="RuleBase" id="RU004006"/>
    </source>
</evidence>